<name>A0A1B7TEL8_9ASCO</name>
<dbReference type="GO" id="GO:0051793">
    <property type="term" value="P:medium-chain fatty acid catabolic process"/>
    <property type="evidence" value="ECO:0007669"/>
    <property type="project" value="TreeGrafter"/>
</dbReference>
<dbReference type="AlphaFoldDB" id="A0A1B7TEL8"/>
<accession>A0A1B7TEL8</accession>
<dbReference type="EMBL" id="LXPE01000010">
    <property type="protein sequence ID" value="OBA27199.1"/>
    <property type="molecule type" value="Genomic_DNA"/>
</dbReference>
<dbReference type="InterPro" id="IPR029058">
    <property type="entry name" value="AB_hydrolase_fold"/>
</dbReference>
<dbReference type="Pfam" id="PF00561">
    <property type="entry name" value="Abhydrolase_1"/>
    <property type="match status" value="1"/>
</dbReference>
<keyword evidence="5" id="KW-1185">Reference proteome</keyword>
<dbReference type="GO" id="GO:0047372">
    <property type="term" value="F:monoacylglycerol lipase activity"/>
    <property type="evidence" value="ECO:0007669"/>
    <property type="project" value="TreeGrafter"/>
</dbReference>
<dbReference type="SUPFAM" id="SSF53474">
    <property type="entry name" value="alpha/beta-Hydrolases"/>
    <property type="match status" value="1"/>
</dbReference>
<dbReference type="Proteomes" id="UP000092321">
    <property type="component" value="Unassembled WGS sequence"/>
</dbReference>
<dbReference type="GO" id="GO:0008126">
    <property type="term" value="F:acetylesterase activity"/>
    <property type="evidence" value="ECO:0007669"/>
    <property type="project" value="TreeGrafter"/>
</dbReference>
<gene>
    <name evidence="4" type="ORF">HANVADRAFT_39029</name>
</gene>
<feature type="active site" description="Charge relay system" evidence="2">
    <location>
        <position position="445"/>
    </location>
</feature>
<evidence type="ECO:0000256" key="2">
    <source>
        <dbReference type="PIRSR" id="PIRSR005211-1"/>
    </source>
</evidence>
<evidence type="ECO:0000313" key="5">
    <source>
        <dbReference type="Proteomes" id="UP000092321"/>
    </source>
</evidence>
<dbReference type="PANTHER" id="PTHR10794">
    <property type="entry name" value="ABHYDROLASE DOMAIN-CONTAINING PROTEIN"/>
    <property type="match status" value="1"/>
</dbReference>
<dbReference type="InterPro" id="IPR050960">
    <property type="entry name" value="AB_hydrolase_4_sf"/>
</dbReference>
<dbReference type="GO" id="GO:0051792">
    <property type="term" value="P:medium-chain fatty acid biosynthetic process"/>
    <property type="evidence" value="ECO:0007669"/>
    <property type="project" value="TreeGrafter"/>
</dbReference>
<dbReference type="PIRSF" id="PIRSF005211">
    <property type="entry name" value="Ab_hydro_YheT"/>
    <property type="match status" value="1"/>
</dbReference>
<feature type="domain" description="AB hydrolase-1" evidence="3">
    <location>
        <begin position="194"/>
        <end position="450"/>
    </location>
</feature>
<dbReference type="Gene3D" id="3.40.50.1820">
    <property type="entry name" value="alpha/beta hydrolase"/>
    <property type="match status" value="1"/>
</dbReference>
<keyword evidence="4" id="KW-0378">Hydrolase</keyword>
<protein>
    <submittedName>
        <fullName evidence="4">AB-hydrolase YheT</fullName>
    </submittedName>
</protein>
<sequence length="474" mass="53887">MSATLLPKDKNLSSIPVQEPTKLSDKYPILKPWKWSYTGTVNQINANSLDLTLASKDSNCPSSTIKYHEFIDQYVPEFKNNAHFSLKPALFTGMLQTLALANPGLNKYFKVYYGRELFTYKDGGVCSIDYVMSNDQQWIKKYNIGNKTAPFDKEAFDKDAQETHPKDWPRLQPRTRYFTEAELTDIKTIKITKPLILISHGLCGGSHETIIRATIDKIDLNLFDVAVINSRGCARTKIVTEKLFSAYSTDDLREVVNTKLKENPDRSIYMIGFSFGATILSNYLGEEGEKCPVRSAVTVCNPWDMIYSYEKMTFDFWASRLCSKSIVKFLVRTVEVNMPALENCMDPENTRATHVFTKDNLKKAKQFKTTVEFDDTFTAPYMGFKNAVEYYSNAGSINRLPNIKIPLLVINAEDDPVVGETSKNLKNAVLNNENVMYISTSLGGHLAYLTSNNDSWITKPIANYFKNFEEHIEK</sequence>
<dbReference type="OrthoDB" id="5954035at2759"/>
<comment type="similarity">
    <text evidence="1">Belongs to the AB hydrolase superfamily. AB hydrolase 4 family.</text>
</comment>
<evidence type="ECO:0000259" key="3">
    <source>
        <dbReference type="Pfam" id="PF00561"/>
    </source>
</evidence>
<proteinExistence type="inferred from homology"/>
<organism evidence="4 5">
    <name type="scientific">Hanseniaspora valbyensis NRRL Y-1626</name>
    <dbReference type="NCBI Taxonomy" id="766949"/>
    <lineage>
        <taxon>Eukaryota</taxon>
        <taxon>Fungi</taxon>
        <taxon>Dikarya</taxon>
        <taxon>Ascomycota</taxon>
        <taxon>Saccharomycotina</taxon>
        <taxon>Saccharomycetes</taxon>
        <taxon>Saccharomycodales</taxon>
        <taxon>Saccharomycodaceae</taxon>
        <taxon>Hanseniaspora</taxon>
    </lineage>
</organism>
<evidence type="ECO:0000256" key="1">
    <source>
        <dbReference type="ARBA" id="ARBA00010884"/>
    </source>
</evidence>
<evidence type="ECO:0000313" key="4">
    <source>
        <dbReference type="EMBL" id="OBA27199.1"/>
    </source>
</evidence>
<dbReference type="PANTHER" id="PTHR10794:SF44">
    <property type="entry name" value="MEDIUM-CHAIN FATTY ACID ETHYL ESTER SYNTHASE_ESTERASE 1-RELATED"/>
    <property type="match status" value="1"/>
</dbReference>
<dbReference type="InterPro" id="IPR012020">
    <property type="entry name" value="ABHD4"/>
</dbReference>
<comment type="caution">
    <text evidence="4">The sequence shown here is derived from an EMBL/GenBank/DDBJ whole genome shotgun (WGS) entry which is preliminary data.</text>
</comment>
<reference evidence="5" key="1">
    <citation type="journal article" date="2016" name="Proc. Natl. Acad. Sci. U.S.A.">
        <title>Comparative genomics of biotechnologically important yeasts.</title>
        <authorList>
            <person name="Riley R."/>
            <person name="Haridas S."/>
            <person name="Wolfe K.H."/>
            <person name="Lopes M.R."/>
            <person name="Hittinger C.T."/>
            <person name="Goeker M."/>
            <person name="Salamov A.A."/>
            <person name="Wisecaver J.H."/>
            <person name="Long T.M."/>
            <person name="Calvey C.H."/>
            <person name="Aerts A.L."/>
            <person name="Barry K.W."/>
            <person name="Choi C."/>
            <person name="Clum A."/>
            <person name="Coughlan A.Y."/>
            <person name="Deshpande S."/>
            <person name="Douglass A.P."/>
            <person name="Hanson S.J."/>
            <person name="Klenk H.-P."/>
            <person name="LaButti K.M."/>
            <person name="Lapidus A."/>
            <person name="Lindquist E.A."/>
            <person name="Lipzen A.M."/>
            <person name="Meier-Kolthoff J.P."/>
            <person name="Ohm R.A."/>
            <person name="Otillar R.P."/>
            <person name="Pangilinan J.L."/>
            <person name="Peng Y."/>
            <person name="Rokas A."/>
            <person name="Rosa C.A."/>
            <person name="Scheuner C."/>
            <person name="Sibirny A.A."/>
            <person name="Slot J.C."/>
            <person name="Stielow J.B."/>
            <person name="Sun H."/>
            <person name="Kurtzman C.P."/>
            <person name="Blackwell M."/>
            <person name="Grigoriev I.V."/>
            <person name="Jeffries T.W."/>
        </authorList>
    </citation>
    <scope>NUCLEOTIDE SEQUENCE [LARGE SCALE GENOMIC DNA]</scope>
    <source>
        <strain evidence="5">NRRL Y-1626</strain>
    </source>
</reference>
<feature type="active site" description="Charge relay system" evidence="2">
    <location>
        <position position="415"/>
    </location>
</feature>
<dbReference type="InterPro" id="IPR000073">
    <property type="entry name" value="AB_hydrolase_1"/>
</dbReference>
<feature type="active site" description="Charge relay system" evidence="2">
    <location>
        <position position="274"/>
    </location>
</feature>